<dbReference type="EMBL" id="AMWJ02000002">
    <property type="protein sequence ID" value="NNJ17787.1"/>
    <property type="molecule type" value="Genomic_DNA"/>
</dbReference>
<feature type="region of interest" description="Disordered" evidence="1">
    <location>
        <begin position="191"/>
        <end position="212"/>
    </location>
</feature>
<comment type="caution">
    <text evidence="2">The sequence shown here is derived from an EMBL/GenBank/DDBJ whole genome shotgun (WGS) entry which is preliminary data.</text>
</comment>
<dbReference type="Proteomes" id="UP000010448">
    <property type="component" value="Unassembled WGS sequence"/>
</dbReference>
<dbReference type="Pfam" id="PF16976">
    <property type="entry name" value="RcpC"/>
    <property type="match status" value="1"/>
</dbReference>
<organism evidence="2 3">
    <name type="scientific">Pseudomonas bharatica CSV86</name>
    <dbReference type="NCBI Taxonomy" id="1005395"/>
    <lineage>
        <taxon>Bacteria</taxon>
        <taxon>Pseudomonadati</taxon>
        <taxon>Pseudomonadota</taxon>
        <taxon>Gammaproteobacteria</taxon>
        <taxon>Pseudomonadales</taxon>
        <taxon>Pseudomonadaceae</taxon>
        <taxon>Pseudomonas</taxon>
        <taxon>Pseudomonas bharatica</taxon>
    </lineage>
</organism>
<dbReference type="CDD" id="cd11614">
    <property type="entry name" value="SAF_CpaB_FlgA_like"/>
    <property type="match status" value="1"/>
</dbReference>
<dbReference type="Gene3D" id="3.90.1210.10">
    <property type="entry name" value="Antifreeze-like/N-acetylneuraminic acid synthase C-terminal domain"/>
    <property type="match status" value="1"/>
</dbReference>
<dbReference type="SMART" id="SM00858">
    <property type="entry name" value="SAF"/>
    <property type="match status" value="1"/>
</dbReference>
<evidence type="ECO:0000313" key="3">
    <source>
        <dbReference type="Proteomes" id="UP000010448"/>
    </source>
</evidence>
<dbReference type="NCBIfam" id="TIGR03177">
    <property type="entry name" value="pilus_cpaB"/>
    <property type="match status" value="1"/>
</dbReference>
<reference evidence="2 3" key="1">
    <citation type="journal article" date="2013" name="Genome Announc.">
        <title>Genome Sequence of Naphthalene-Degrading Soil Bacterium Pseudomonas putida CSV86.</title>
        <authorList>
            <person name="Phale P.S."/>
            <person name="Paliwal V."/>
            <person name="Raju S.C."/>
            <person name="Modak A."/>
            <person name="Purohit H.J."/>
        </authorList>
    </citation>
    <scope>NUCLEOTIDE SEQUENCE [LARGE SCALE GENOMIC DNA]</scope>
    <source>
        <strain evidence="2 3">CSV86</strain>
    </source>
</reference>
<name>L1M1F0_9PSED</name>
<evidence type="ECO:0000256" key="1">
    <source>
        <dbReference type="SAM" id="MobiDB-lite"/>
    </source>
</evidence>
<protein>
    <submittedName>
        <fullName evidence="2">Flp pilus assembly protein CpaB</fullName>
    </submittedName>
</protein>
<dbReference type="InterPro" id="IPR013974">
    <property type="entry name" value="SAF"/>
</dbReference>
<dbReference type="OrthoDB" id="146902at2"/>
<proteinExistence type="predicted"/>
<feature type="compositionally biased region" description="Basic and acidic residues" evidence="1">
    <location>
        <begin position="191"/>
        <end position="211"/>
    </location>
</feature>
<gene>
    <name evidence="2" type="primary">cpaB</name>
    <name evidence="2" type="ORF">CSV86_022700</name>
</gene>
<dbReference type="AlphaFoldDB" id="L1M1F0"/>
<dbReference type="InterPro" id="IPR031571">
    <property type="entry name" value="RcpC_dom"/>
</dbReference>
<accession>L1M1F0</accession>
<keyword evidence="3" id="KW-1185">Reference proteome</keyword>
<dbReference type="InterPro" id="IPR017592">
    <property type="entry name" value="Pilus_assmbl_Flp-typ_CpaB"/>
</dbReference>
<evidence type="ECO:0000313" key="2">
    <source>
        <dbReference type="EMBL" id="NNJ17787.1"/>
    </source>
</evidence>
<dbReference type="Pfam" id="PF08666">
    <property type="entry name" value="SAF"/>
    <property type="match status" value="1"/>
</dbReference>
<dbReference type="RefSeq" id="WP_009398752.1">
    <property type="nucleotide sequence ID" value="NZ_AMWJ02000002.1"/>
</dbReference>
<sequence length="309" mass="32945">MSSRITLILAGLFLLGAIIAGYWGMVLSKHPEPSAPVAQPAAQPVTQVVNNAQDELRKPVVVLRRDVAANQPLNTDDLAVERLLVAPAGSFQTLEQVAGRSPRRDLPAGTWLEESSFEAGGPLARMIEPGERALTVAVDEVSGAAGYLRPGDYVDVLVFLREETDNPLASAQVVVPALRVLSVGQQIGVARDGRSAEPVDPDPKAREEKRRTPARTVVLAVPEVLASRLTLAAQGGKLGLTVRSAEEKSLADFWADPKTAVRAADDANRQLYRFNQLAMTAPAPVPVAASAPRRGIEIIRGAQTSESLH</sequence>
<dbReference type="eggNOG" id="COG3745">
    <property type="taxonomic scope" value="Bacteria"/>
</dbReference>